<reference evidence="1" key="1">
    <citation type="submission" date="2019-02" db="EMBL/GenBank/DDBJ databases">
        <title>Genomic characterization of isolates from hospital effluents in KZN, South Africa.</title>
        <authorList>
            <person name="Ntshobeni N."/>
            <person name="Allam M."/>
            <person name="Ismail A."/>
            <person name="Amoako D."/>
            <person name="Essack S."/>
            <person name="Chenia H."/>
        </authorList>
    </citation>
    <scope>NUCLEOTIDE SEQUENCE</scope>
    <source>
        <strain evidence="1">AFE97_S1</strain>
    </source>
</reference>
<dbReference type="AlphaFoldDB" id="A0AAP2NXA3"/>
<evidence type="ECO:0000313" key="1">
    <source>
        <dbReference type="EMBL" id="MBX6982205.1"/>
    </source>
</evidence>
<comment type="caution">
    <text evidence="1">The sequence shown here is derived from an EMBL/GenBank/DDBJ whole genome shotgun (WGS) entry which is preliminary data.</text>
</comment>
<proteinExistence type="predicted"/>
<accession>A0AAP2NXA3</accession>
<evidence type="ECO:0000313" key="2">
    <source>
        <dbReference type="Proteomes" id="UP000824410"/>
    </source>
</evidence>
<sequence length="127" mass="14458">MNMGKYLMPAFPSHKSKDAAMKYALPMIDEDIERRRIRDSLAESGVDLEIIGLKPVERISTLETALAALVKSQNLEMSQFYPPLPEHIQAQRRQADLERYARHLFKDNFDPYRGATELPLGGRVVGD</sequence>
<gene>
    <name evidence="1" type="ORF">EX242_18335</name>
</gene>
<protein>
    <submittedName>
        <fullName evidence="1">Uncharacterized protein</fullName>
    </submittedName>
</protein>
<organism evidence="1 2">
    <name type="scientific">Providencia rettgeri</name>
    <dbReference type="NCBI Taxonomy" id="587"/>
    <lineage>
        <taxon>Bacteria</taxon>
        <taxon>Pseudomonadati</taxon>
        <taxon>Pseudomonadota</taxon>
        <taxon>Gammaproteobacteria</taxon>
        <taxon>Enterobacterales</taxon>
        <taxon>Morganellaceae</taxon>
        <taxon>Providencia</taxon>
    </lineage>
</organism>
<name>A0AAP2NXA3_PRORE</name>
<dbReference type="Proteomes" id="UP000824410">
    <property type="component" value="Unassembled WGS sequence"/>
</dbReference>
<dbReference type="RefSeq" id="WP_165568249.1">
    <property type="nucleotide sequence ID" value="NZ_SHCZ01000068.1"/>
</dbReference>
<dbReference type="EMBL" id="SHDO01000024">
    <property type="protein sequence ID" value="MBX6982205.1"/>
    <property type="molecule type" value="Genomic_DNA"/>
</dbReference>